<dbReference type="InterPro" id="IPR057727">
    <property type="entry name" value="WCX_dom"/>
</dbReference>
<protein>
    <submittedName>
        <fullName evidence="4">WYL domain-containing protein</fullName>
    </submittedName>
</protein>
<accession>A0A431VPT7</accession>
<dbReference type="RefSeq" id="WP_126353095.1">
    <property type="nucleotide sequence ID" value="NZ_CP086382.1"/>
</dbReference>
<evidence type="ECO:0000259" key="2">
    <source>
        <dbReference type="Pfam" id="PF13280"/>
    </source>
</evidence>
<evidence type="ECO:0000313" key="4">
    <source>
        <dbReference type="EMBL" id="RTR25197.1"/>
    </source>
</evidence>
<reference evidence="4 5" key="1">
    <citation type="submission" date="2018-12" db="EMBL/GenBank/DDBJ databases">
        <title>Deinococcus radiophilus ATCC 27603 genome sequencing and assembly.</title>
        <authorList>
            <person name="Maclea K.S."/>
            <person name="Maynard C.R."/>
        </authorList>
    </citation>
    <scope>NUCLEOTIDE SEQUENCE [LARGE SCALE GENOMIC DNA]</scope>
    <source>
        <strain evidence="4 5">ATCC 27603</strain>
    </source>
</reference>
<dbReference type="InterPro" id="IPR051534">
    <property type="entry name" value="CBASS_pafABC_assoc_protein"/>
</dbReference>
<dbReference type="Pfam" id="PF25583">
    <property type="entry name" value="WCX"/>
    <property type="match status" value="1"/>
</dbReference>
<dbReference type="PANTHER" id="PTHR34580:SF1">
    <property type="entry name" value="PROTEIN PAFC"/>
    <property type="match status" value="1"/>
</dbReference>
<dbReference type="Proteomes" id="UP000277766">
    <property type="component" value="Unassembled WGS sequence"/>
</dbReference>
<dbReference type="OrthoDB" id="62231at2"/>
<dbReference type="AlphaFoldDB" id="A0A431VPT7"/>
<evidence type="ECO:0000259" key="3">
    <source>
        <dbReference type="Pfam" id="PF25583"/>
    </source>
</evidence>
<dbReference type="PANTHER" id="PTHR34580">
    <property type="match status" value="1"/>
</dbReference>
<keyword evidence="5" id="KW-1185">Reference proteome</keyword>
<proteinExistence type="predicted"/>
<evidence type="ECO:0000256" key="1">
    <source>
        <dbReference type="SAM" id="MobiDB-lite"/>
    </source>
</evidence>
<organism evidence="4 5">
    <name type="scientific">Deinococcus radiophilus</name>
    <dbReference type="NCBI Taxonomy" id="32062"/>
    <lineage>
        <taxon>Bacteria</taxon>
        <taxon>Thermotogati</taxon>
        <taxon>Deinococcota</taxon>
        <taxon>Deinococci</taxon>
        <taxon>Deinococcales</taxon>
        <taxon>Deinococcaceae</taxon>
        <taxon>Deinococcus</taxon>
    </lineage>
</organism>
<dbReference type="EMBL" id="RXPE01000035">
    <property type="protein sequence ID" value="RTR25197.1"/>
    <property type="molecule type" value="Genomic_DNA"/>
</dbReference>
<gene>
    <name evidence="4" type="ORF">EJ104_11880</name>
</gene>
<feature type="domain" description="WCX" evidence="3">
    <location>
        <begin position="267"/>
        <end position="347"/>
    </location>
</feature>
<dbReference type="InterPro" id="IPR026881">
    <property type="entry name" value="WYL_dom"/>
</dbReference>
<sequence>MWEKWQSDELELPPGTGPETLSQTERLFRMAAALREGPRTAADLALLLYPTAPLGTRRWNAIVRGVQRDLDMLDHLEPDFERLRGRPPRYIIHTVRSALQPLELLALHAAARLTYHRCSGEVQVQRRALQRLTDWAPARLQPVLKVGLSDLGSRRRSRETLNMEKAVRAWADGHPLRFEYRVPGGSGTWRPNQLNIYLIEVHPQNLELYALGLETSFHGAVRTFKLSRMRALEVVQAESYDIPETFVPQQVLGAAWGVVGSESVGSVPLRLRFRADAAYRIKEGGYAHLSDLTEGPGGSLEVTAHAPLDGSGLPREVLPWVYSFGPRVEVLSPPHIREHWLAELREAVRVGEGEE</sequence>
<feature type="region of interest" description="Disordered" evidence="1">
    <location>
        <begin position="1"/>
        <end position="21"/>
    </location>
</feature>
<feature type="domain" description="WYL" evidence="2">
    <location>
        <begin position="165"/>
        <end position="234"/>
    </location>
</feature>
<dbReference type="Pfam" id="PF13280">
    <property type="entry name" value="WYL"/>
    <property type="match status" value="1"/>
</dbReference>
<comment type="caution">
    <text evidence="4">The sequence shown here is derived from an EMBL/GenBank/DDBJ whole genome shotgun (WGS) entry which is preliminary data.</text>
</comment>
<evidence type="ECO:0000313" key="5">
    <source>
        <dbReference type="Proteomes" id="UP000277766"/>
    </source>
</evidence>
<name>A0A431VPT7_9DEIO</name>